<organism evidence="1 2">
    <name type="scientific">Cinchona calisaya</name>
    <dbReference type="NCBI Taxonomy" id="153742"/>
    <lineage>
        <taxon>Eukaryota</taxon>
        <taxon>Viridiplantae</taxon>
        <taxon>Streptophyta</taxon>
        <taxon>Embryophyta</taxon>
        <taxon>Tracheophyta</taxon>
        <taxon>Spermatophyta</taxon>
        <taxon>Magnoliopsida</taxon>
        <taxon>eudicotyledons</taxon>
        <taxon>Gunneridae</taxon>
        <taxon>Pentapetalae</taxon>
        <taxon>asterids</taxon>
        <taxon>lamiids</taxon>
        <taxon>Gentianales</taxon>
        <taxon>Rubiaceae</taxon>
        <taxon>Cinchonoideae</taxon>
        <taxon>Cinchoneae</taxon>
        <taxon>Cinchona</taxon>
    </lineage>
</organism>
<comment type="caution">
    <text evidence="1">The sequence shown here is derived from an EMBL/GenBank/DDBJ whole genome shotgun (WGS) entry which is preliminary data.</text>
</comment>
<evidence type="ECO:0000313" key="2">
    <source>
        <dbReference type="Proteomes" id="UP001630127"/>
    </source>
</evidence>
<dbReference type="EMBL" id="JBJUIK010000004">
    <property type="protein sequence ID" value="KAL3529072.1"/>
    <property type="molecule type" value="Genomic_DNA"/>
</dbReference>
<evidence type="ECO:0000313" key="1">
    <source>
        <dbReference type="EMBL" id="KAL3529072.1"/>
    </source>
</evidence>
<sequence length="95" mass="10868">MTSNAEKMLVGEKVMDEEKLHRRRSQRPGRISVGKEAKGWEEALEKDMDNSVLEMLTPNVGLTYILLPYFSISEECAITILEHDLSLDLMMVQAR</sequence>
<name>A0ABD3AE62_9GENT</name>
<gene>
    <name evidence="1" type="ORF">ACH5RR_008394</name>
</gene>
<dbReference type="AlphaFoldDB" id="A0ABD3AE62"/>
<accession>A0ABD3AE62</accession>
<reference evidence="1 2" key="1">
    <citation type="submission" date="2024-11" db="EMBL/GenBank/DDBJ databases">
        <title>A near-complete genome assembly of Cinchona calisaya.</title>
        <authorList>
            <person name="Lian D.C."/>
            <person name="Zhao X.W."/>
            <person name="Wei L."/>
        </authorList>
    </citation>
    <scope>NUCLEOTIDE SEQUENCE [LARGE SCALE GENOMIC DNA]</scope>
    <source>
        <tissue evidence="1">Nenye</tissue>
    </source>
</reference>
<protein>
    <submittedName>
        <fullName evidence="1">Uncharacterized protein</fullName>
    </submittedName>
</protein>
<proteinExistence type="predicted"/>
<dbReference type="Proteomes" id="UP001630127">
    <property type="component" value="Unassembled WGS sequence"/>
</dbReference>
<keyword evidence="2" id="KW-1185">Reference proteome</keyword>